<sequence>MNNNKRKGTSADDNAAKRNKKECSYGESCYRLNPAHFREFSHKHLEEILDAHTGGDYPVPPKYGLQKPMIIDQLQVIVEKQLYAPKNKVDNSESSSSQSSSSENNTENTKISSNLSLNKDTPSSSVSKTLNVPKEDSKRSPKIEVRVEETSKSEKSKSPSNRMDIMKNKDTDYRPIVNPTRRVEDFLNVVLPKGKMAAKHASSAPYHIFYTTITACKDTHKQPYSITFQEILDRSLGELKSSLQINFMVELGWLLAQYYFAGYSEKKLTILYGEESPDLKTINKKKPHVDAHHVSMATPFGKHHTKMMVLCYEDGSLRVVVSTANLYLDDWENRTQGLWLSPSCPELPPDAMPHDGESPTMFKRSLLRYLNHYHMPQLSYYVDRVKRCDFSHINVFLVASAPGSHFDMDWSLTRMGSLLRQHCSIPPEEQRSWPLIAQASSLGSYGKEPKLWLTGDFLHNFIKIKNQSQMLSSPPELKLIYPSLENVKQSHDDLLGGGCLPYAAEAHSKQPWLNNFLYQWKATSSRRDRAMPHIKSYARVSPDNKMAAFYLLTSANVSKAAWGSVNKGNAALRVMSYEAGVLLLPRFVINEDFFPLEGRNKLIIPYDIPPTKYTQEMSPWVQDYLF</sequence>
<reference evidence="1 2" key="1">
    <citation type="journal article" date="2021" name="Front. Genet.">
        <title>Chromosome-Level Genome Assembly Reveals Significant Gene Expansion in the Toll and IMD Signaling Pathways of Dendrolimus kikuchii.</title>
        <authorList>
            <person name="Zhou J."/>
            <person name="Wu P."/>
            <person name="Xiong Z."/>
            <person name="Liu N."/>
            <person name="Zhao N."/>
            <person name="Ji M."/>
            <person name="Qiu Y."/>
            <person name="Yang B."/>
        </authorList>
    </citation>
    <scope>NUCLEOTIDE SEQUENCE [LARGE SCALE GENOMIC DNA]</scope>
    <source>
        <strain evidence="1">Ann1</strain>
    </source>
</reference>
<evidence type="ECO:0000313" key="2">
    <source>
        <dbReference type="Proteomes" id="UP000824533"/>
    </source>
</evidence>
<organism evidence="1 2">
    <name type="scientific">Dendrolimus kikuchii</name>
    <dbReference type="NCBI Taxonomy" id="765133"/>
    <lineage>
        <taxon>Eukaryota</taxon>
        <taxon>Metazoa</taxon>
        <taxon>Ecdysozoa</taxon>
        <taxon>Arthropoda</taxon>
        <taxon>Hexapoda</taxon>
        <taxon>Insecta</taxon>
        <taxon>Pterygota</taxon>
        <taxon>Neoptera</taxon>
        <taxon>Endopterygota</taxon>
        <taxon>Lepidoptera</taxon>
        <taxon>Glossata</taxon>
        <taxon>Ditrysia</taxon>
        <taxon>Bombycoidea</taxon>
        <taxon>Lasiocampidae</taxon>
        <taxon>Dendrolimus</taxon>
    </lineage>
</organism>
<name>A0ACC1CE93_9NEOP</name>
<dbReference type="Proteomes" id="UP000824533">
    <property type="component" value="Linkage Group LG29"/>
</dbReference>
<dbReference type="EMBL" id="CM034415">
    <property type="protein sequence ID" value="KAJ0169792.1"/>
    <property type="molecule type" value="Genomic_DNA"/>
</dbReference>
<accession>A0ACC1CE93</accession>
<keyword evidence="2" id="KW-1185">Reference proteome</keyword>
<comment type="caution">
    <text evidence="1">The sequence shown here is derived from an EMBL/GenBank/DDBJ whole genome shotgun (WGS) entry which is preliminary data.</text>
</comment>
<proteinExistence type="predicted"/>
<gene>
    <name evidence="1" type="ORF">K1T71_014398</name>
</gene>
<protein>
    <submittedName>
        <fullName evidence="1">Uncharacterized protein</fullName>
    </submittedName>
</protein>
<evidence type="ECO:0000313" key="1">
    <source>
        <dbReference type="EMBL" id="KAJ0169792.1"/>
    </source>
</evidence>